<dbReference type="KEGG" id="sfeu:IM697_09995"/>
<dbReference type="InterPro" id="IPR006175">
    <property type="entry name" value="YjgF/YER057c/UK114"/>
</dbReference>
<gene>
    <name evidence="1" type="ORF">IM697_09995</name>
</gene>
<dbReference type="RefSeq" id="WP_194049659.1">
    <property type="nucleotide sequence ID" value="NZ_CP063373.1"/>
</dbReference>
<dbReference type="Gene3D" id="3.30.1330.40">
    <property type="entry name" value="RutC-like"/>
    <property type="match status" value="1"/>
</dbReference>
<dbReference type="CDD" id="cd00448">
    <property type="entry name" value="YjgF_YER057c_UK114_family"/>
    <property type="match status" value="1"/>
</dbReference>
<sequence>MEPVRTDLAPFVRFADGSEPPLSQGVRNGPLLFTSGQGPLDPATGAMPADFGAQARQVLANVEAVVAAAGGDRSSITRCICYLSDRSHFAEFNNVYREFFADCPTLPARTTVVARLVREGVLVEADAVAVVG</sequence>
<dbReference type="InterPro" id="IPR035959">
    <property type="entry name" value="RutC-like_sf"/>
</dbReference>
<dbReference type="EMBL" id="CP063373">
    <property type="protein sequence ID" value="QOV41085.1"/>
    <property type="molecule type" value="Genomic_DNA"/>
</dbReference>
<dbReference type="Pfam" id="PF01042">
    <property type="entry name" value="Ribonuc_L-PSP"/>
    <property type="match status" value="1"/>
</dbReference>
<dbReference type="PANTHER" id="PTHR11803:SF39">
    <property type="entry name" value="2-IMINOBUTANOATE_2-IMINOPROPANOATE DEAMINASE"/>
    <property type="match status" value="1"/>
</dbReference>
<proteinExistence type="predicted"/>
<protein>
    <submittedName>
        <fullName evidence="1">RidA family protein</fullName>
    </submittedName>
</protein>
<organism evidence="1 2">
    <name type="scientific">Streptomyces ferrugineus</name>
    <dbReference type="NCBI Taxonomy" id="1413221"/>
    <lineage>
        <taxon>Bacteria</taxon>
        <taxon>Bacillati</taxon>
        <taxon>Actinomycetota</taxon>
        <taxon>Actinomycetes</taxon>
        <taxon>Kitasatosporales</taxon>
        <taxon>Streptomycetaceae</taxon>
        <taxon>Streptomyces</taxon>
    </lineage>
</organism>
<evidence type="ECO:0000313" key="2">
    <source>
        <dbReference type="Proteomes" id="UP000594205"/>
    </source>
</evidence>
<keyword evidence="2" id="KW-1185">Reference proteome</keyword>
<dbReference type="AlphaFoldDB" id="A0A7M2SZM1"/>
<name>A0A7M2SZM1_9ACTN</name>
<dbReference type="GO" id="GO:0019239">
    <property type="term" value="F:deaminase activity"/>
    <property type="evidence" value="ECO:0007669"/>
    <property type="project" value="TreeGrafter"/>
</dbReference>
<dbReference type="GO" id="GO:0005829">
    <property type="term" value="C:cytosol"/>
    <property type="evidence" value="ECO:0007669"/>
    <property type="project" value="TreeGrafter"/>
</dbReference>
<dbReference type="PANTHER" id="PTHR11803">
    <property type="entry name" value="2-IMINOBUTANOATE/2-IMINOPROPANOATE DEAMINASE RIDA"/>
    <property type="match status" value="1"/>
</dbReference>
<accession>A0A7M2SZM1</accession>
<dbReference type="Proteomes" id="UP000594205">
    <property type="component" value="Chromosome"/>
</dbReference>
<evidence type="ECO:0000313" key="1">
    <source>
        <dbReference type="EMBL" id="QOV41085.1"/>
    </source>
</evidence>
<dbReference type="SUPFAM" id="SSF55298">
    <property type="entry name" value="YjgF-like"/>
    <property type="match status" value="1"/>
</dbReference>
<reference evidence="1 2" key="1">
    <citation type="submission" date="2020-10" db="EMBL/GenBank/DDBJ databases">
        <title>Streptomyces ferrugineus complate genome analysis.</title>
        <authorList>
            <person name="Anwar N."/>
        </authorList>
    </citation>
    <scope>NUCLEOTIDE SEQUENCE [LARGE SCALE GENOMIC DNA]</scope>
    <source>
        <strain evidence="1 2">CCTCC AA2014009</strain>
    </source>
</reference>